<proteinExistence type="predicted"/>
<comment type="caution">
    <text evidence="1">The sequence shown here is derived from an EMBL/GenBank/DDBJ whole genome shotgun (WGS) entry which is preliminary data.</text>
</comment>
<name>A0ABU5EXP9_9BACT</name>
<dbReference type="EMBL" id="JAXBLV010000155">
    <property type="protein sequence ID" value="MDY3559910.1"/>
    <property type="molecule type" value="Genomic_DNA"/>
</dbReference>
<evidence type="ECO:0000313" key="1">
    <source>
        <dbReference type="EMBL" id="MDY3559910.1"/>
    </source>
</evidence>
<protein>
    <submittedName>
        <fullName evidence="1">DUF1800 domain-containing protein</fullName>
    </submittedName>
</protein>
<keyword evidence="2" id="KW-1185">Reference proteome</keyword>
<reference evidence="2" key="1">
    <citation type="journal article" date="2023" name="Mar. Drugs">
        <title>Gemmata algarum, a Novel Planctomycete Isolated from an Algal Mat, Displays Antimicrobial Activity.</title>
        <authorList>
            <person name="Kumar G."/>
            <person name="Kallscheuer N."/>
            <person name="Kashif M."/>
            <person name="Ahamad S."/>
            <person name="Jagadeeshwari U."/>
            <person name="Pannikurungottu S."/>
            <person name="Haufschild T."/>
            <person name="Kabuu M."/>
            <person name="Sasikala C."/>
            <person name="Jogler C."/>
            <person name="Ramana C."/>
        </authorList>
    </citation>
    <scope>NUCLEOTIDE SEQUENCE [LARGE SCALE GENOMIC DNA]</scope>
    <source>
        <strain evidence="2">JC673</strain>
    </source>
</reference>
<evidence type="ECO:0000313" key="2">
    <source>
        <dbReference type="Proteomes" id="UP001272242"/>
    </source>
</evidence>
<gene>
    <name evidence="1" type="ORF">R5W23_001096</name>
</gene>
<sequence>MAAPLPLSPLDQIDPADAWKPWVPSASDPWDRTWAAHLYRRAAFGASGPELASAVRVGHAATLELLLNGTEKSGELMATLNDVGRVSATRDTDGTELRGWWLYCMLQGGHPLREKLALFWHNHFATSIAKVREPGLMFRQNVTFRAHALGRFGPLLHAVTRDPAMLVWLDSNTNVKGKPNENYARELMELFSLGVGNYSEADVREAARSFSGWHTSGSSFRFNAAQHDGGPKTVLGRTGNWDGNAVVKMVLDQPACARFLVRKLYAAFVSELPPPEQLLEPLGDTFRKSGYDIAALMRTILGSRLFYSGHALRKRIASPIEYALGAVRATYRRYEEGDTHFRPLAHQQLLRWLAGMGQVLFAPPNVKGWPGGKTWLNTATVLERNNFAAALVSGTLWMPPLEEQAFVVSADMPPPKAFDPARVLEEENVTRPADVVRALLDRYVPGGVRAAAREKLVAFVAEDAPTGLLLARRAREAAHAILTMPEAQLV</sequence>
<organism evidence="1 2">
    <name type="scientific">Gemmata algarum</name>
    <dbReference type="NCBI Taxonomy" id="2975278"/>
    <lineage>
        <taxon>Bacteria</taxon>
        <taxon>Pseudomonadati</taxon>
        <taxon>Planctomycetota</taxon>
        <taxon>Planctomycetia</taxon>
        <taxon>Gemmatales</taxon>
        <taxon>Gemmataceae</taxon>
        <taxon>Gemmata</taxon>
    </lineage>
</organism>
<accession>A0ABU5EXP9</accession>
<dbReference type="RefSeq" id="WP_320686587.1">
    <property type="nucleotide sequence ID" value="NZ_JAXBLV010000155.1"/>
</dbReference>
<dbReference type="Pfam" id="PF08811">
    <property type="entry name" value="DUF1800"/>
    <property type="match status" value="1"/>
</dbReference>
<dbReference type="InterPro" id="IPR014917">
    <property type="entry name" value="DUF1800"/>
</dbReference>
<dbReference type="Proteomes" id="UP001272242">
    <property type="component" value="Unassembled WGS sequence"/>
</dbReference>